<accession>A0A8H7WBY2</accession>
<dbReference type="GO" id="GO:0000981">
    <property type="term" value="F:DNA-binding transcription factor activity, RNA polymerase II-specific"/>
    <property type="evidence" value="ECO:0007669"/>
    <property type="project" value="InterPro"/>
</dbReference>
<dbReference type="Pfam" id="PF11951">
    <property type="entry name" value="Fungal_trans_2"/>
    <property type="match status" value="1"/>
</dbReference>
<keyword evidence="1" id="KW-0539">Nucleus</keyword>
<dbReference type="InterPro" id="IPR036864">
    <property type="entry name" value="Zn2-C6_fun-type_DNA-bd_sf"/>
</dbReference>
<organism evidence="3 4">
    <name type="scientific">Cadophora malorum</name>
    <dbReference type="NCBI Taxonomy" id="108018"/>
    <lineage>
        <taxon>Eukaryota</taxon>
        <taxon>Fungi</taxon>
        <taxon>Dikarya</taxon>
        <taxon>Ascomycota</taxon>
        <taxon>Pezizomycotina</taxon>
        <taxon>Leotiomycetes</taxon>
        <taxon>Helotiales</taxon>
        <taxon>Ploettnerulaceae</taxon>
        <taxon>Cadophora</taxon>
    </lineage>
</organism>
<dbReference type="SMART" id="SM00066">
    <property type="entry name" value="GAL4"/>
    <property type="match status" value="1"/>
</dbReference>
<dbReference type="Proteomes" id="UP000664132">
    <property type="component" value="Unassembled WGS sequence"/>
</dbReference>
<evidence type="ECO:0000259" key="2">
    <source>
        <dbReference type="PROSITE" id="PS50048"/>
    </source>
</evidence>
<gene>
    <name evidence="3" type="ORF">IFR04_004836</name>
</gene>
<dbReference type="Gene3D" id="4.10.240.10">
    <property type="entry name" value="Zn(2)-C6 fungal-type DNA-binding domain"/>
    <property type="match status" value="1"/>
</dbReference>
<dbReference type="OrthoDB" id="4159781at2759"/>
<dbReference type="GO" id="GO:0008270">
    <property type="term" value="F:zinc ion binding"/>
    <property type="evidence" value="ECO:0007669"/>
    <property type="project" value="InterPro"/>
</dbReference>
<dbReference type="Pfam" id="PF00172">
    <property type="entry name" value="Zn_clus"/>
    <property type="match status" value="1"/>
</dbReference>
<name>A0A8H7WBY2_9HELO</name>
<proteinExistence type="predicted"/>
<evidence type="ECO:0000313" key="3">
    <source>
        <dbReference type="EMBL" id="KAG4421977.1"/>
    </source>
</evidence>
<comment type="caution">
    <text evidence="3">The sequence shown here is derived from an EMBL/GenBank/DDBJ whole genome shotgun (WGS) entry which is preliminary data.</text>
</comment>
<dbReference type="EMBL" id="JAFJYH010000056">
    <property type="protein sequence ID" value="KAG4421977.1"/>
    <property type="molecule type" value="Genomic_DNA"/>
</dbReference>
<dbReference type="PROSITE" id="PS00463">
    <property type="entry name" value="ZN2_CY6_FUNGAL_1"/>
    <property type="match status" value="1"/>
</dbReference>
<dbReference type="SUPFAM" id="SSF57701">
    <property type="entry name" value="Zn2/Cys6 DNA-binding domain"/>
    <property type="match status" value="1"/>
</dbReference>
<dbReference type="PANTHER" id="PTHR37540">
    <property type="entry name" value="TRANSCRIPTION FACTOR (ACR-2), PUTATIVE-RELATED-RELATED"/>
    <property type="match status" value="1"/>
</dbReference>
<keyword evidence="4" id="KW-1185">Reference proteome</keyword>
<evidence type="ECO:0000313" key="4">
    <source>
        <dbReference type="Proteomes" id="UP000664132"/>
    </source>
</evidence>
<dbReference type="CDD" id="cd00067">
    <property type="entry name" value="GAL4"/>
    <property type="match status" value="1"/>
</dbReference>
<sequence>MEKQVKNGKTKKRNRGLLSCTECHRRKQKCDHAQPCSDCTERGLPNQCRYLAPVKANEDSRPDTAETGKAAISRMRRIMTGEEVVLTPESVNALAVISSTSGSMGPLHDASIPQKLLRGVNASNKVDEPYFEFDMLQSLPFRLKSPNVASGLKYNSPPVSICGLDPFSVLPETTGEPVPKQLLIRYYIERLAPWLCYLDDGLSPDGPRIAWLPYALEHTAFFYATLLTAAVHLNRRRKLRDLSALYWFKVQTIKYANENMNIPDKVATDEMLMVALILLYFNIGGANIEEYEIHLKGIHQMLKVRGGAENLGMRGMARN</sequence>
<dbReference type="PANTHER" id="PTHR37540:SF5">
    <property type="entry name" value="TRANSCRIPTION FACTOR DOMAIN-CONTAINING PROTEIN"/>
    <property type="match status" value="1"/>
</dbReference>
<dbReference type="AlphaFoldDB" id="A0A8H7WBY2"/>
<dbReference type="PROSITE" id="PS50048">
    <property type="entry name" value="ZN2_CY6_FUNGAL_2"/>
    <property type="match status" value="1"/>
</dbReference>
<dbReference type="InterPro" id="IPR001138">
    <property type="entry name" value="Zn2Cys6_DnaBD"/>
</dbReference>
<dbReference type="InterPro" id="IPR021858">
    <property type="entry name" value="Fun_TF"/>
</dbReference>
<evidence type="ECO:0000256" key="1">
    <source>
        <dbReference type="ARBA" id="ARBA00023242"/>
    </source>
</evidence>
<protein>
    <recommendedName>
        <fullName evidence="2">Zn(2)-C6 fungal-type domain-containing protein</fullName>
    </recommendedName>
</protein>
<reference evidence="3" key="1">
    <citation type="submission" date="2021-02" db="EMBL/GenBank/DDBJ databases">
        <title>Genome sequence Cadophora malorum strain M34.</title>
        <authorList>
            <person name="Stefanovic E."/>
            <person name="Vu D."/>
            <person name="Scully C."/>
            <person name="Dijksterhuis J."/>
            <person name="Roader J."/>
            <person name="Houbraken J."/>
        </authorList>
    </citation>
    <scope>NUCLEOTIDE SEQUENCE</scope>
    <source>
        <strain evidence="3">M34</strain>
    </source>
</reference>
<feature type="domain" description="Zn(2)-C6 fungal-type" evidence="2">
    <location>
        <begin position="19"/>
        <end position="50"/>
    </location>
</feature>